<name>A0A498M8R1_LABRO</name>
<dbReference type="PANTHER" id="PTHR17609">
    <property type="entry name" value="HMG DOMAIN-CONTAINING PROTEIN 3"/>
    <property type="match status" value="1"/>
</dbReference>
<dbReference type="AlphaFoldDB" id="A0A498M8R1"/>
<dbReference type="PANTHER" id="PTHR17609:SF3">
    <property type="entry name" value="SAP DOMAIN-CONTAINING PROTEIN"/>
    <property type="match status" value="1"/>
</dbReference>
<organism evidence="1 2">
    <name type="scientific">Labeo rohita</name>
    <name type="common">Indian major carp</name>
    <name type="synonym">Cyprinus rohita</name>
    <dbReference type="NCBI Taxonomy" id="84645"/>
    <lineage>
        <taxon>Eukaryota</taxon>
        <taxon>Metazoa</taxon>
        <taxon>Chordata</taxon>
        <taxon>Craniata</taxon>
        <taxon>Vertebrata</taxon>
        <taxon>Euteleostomi</taxon>
        <taxon>Actinopterygii</taxon>
        <taxon>Neopterygii</taxon>
        <taxon>Teleostei</taxon>
        <taxon>Ostariophysi</taxon>
        <taxon>Cypriniformes</taxon>
        <taxon>Cyprinidae</taxon>
        <taxon>Labeoninae</taxon>
        <taxon>Labeonini</taxon>
        <taxon>Labeo</taxon>
    </lineage>
</organism>
<dbReference type="EMBL" id="QBIY01012829">
    <property type="protein sequence ID" value="RXN15702.1"/>
    <property type="molecule type" value="Genomic_DNA"/>
</dbReference>
<protein>
    <submittedName>
        <fullName evidence="1">HMG domain-containing 3 isoform X2</fullName>
    </submittedName>
</protein>
<dbReference type="InterPro" id="IPR039598">
    <property type="entry name" value="HMGXB3"/>
</dbReference>
<evidence type="ECO:0000313" key="2">
    <source>
        <dbReference type="Proteomes" id="UP000290572"/>
    </source>
</evidence>
<dbReference type="Proteomes" id="UP000290572">
    <property type="component" value="Unassembled WGS sequence"/>
</dbReference>
<reference evidence="1 2" key="1">
    <citation type="submission" date="2018-03" db="EMBL/GenBank/DDBJ databases">
        <title>Draft genome sequence of Rohu Carp (Labeo rohita).</title>
        <authorList>
            <person name="Das P."/>
            <person name="Kushwaha B."/>
            <person name="Joshi C.G."/>
            <person name="Kumar D."/>
            <person name="Nagpure N.S."/>
            <person name="Sahoo L."/>
            <person name="Das S.P."/>
            <person name="Bit A."/>
            <person name="Patnaik S."/>
            <person name="Meher P.K."/>
            <person name="Jayasankar P."/>
            <person name="Koringa P.G."/>
            <person name="Patel N.V."/>
            <person name="Hinsu A.T."/>
            <person name="Kumar R."/>
            <person name="Pandey M."/>
            <person name="Agarwal S."/>
            <person name="Srivastava S."/>
            <person name="Singh M."/>
            <person name="Iquebal M.A."/>
            <person name="Jaiswal S."/>
            <person name="Angadi U.B."/>
            <person name="Kumar N."/>
            <person name="Raza M."/>
            <person name="Shah T.M."/>
            <person name="Rai A."/>
            <person name="Jena J.K."/>
        </authorList>
    </citation>
    <scope>NUCLEOTIDE SEQUENCE [LARGE SCALE GENOMIC DNA]</scope>
    <source>
        <strain evidence="1">DASCIFA01</strain>
        <tissue evidence="1">Testis</tissue>
    </source>
</reference>
<sequence>MDLHKKGVFSLPVSEIPDPSDYTGMVDMEEFWTSLSSEIISDGLMETFNEETKPFAVQPDYNKWSPWIGPQTRKSNVVYNTEWEKVHKKLTSSEKVNVEIPEDRLLEQVMAMKVEEVKKTMQVLWRGLFRIQNGSHSATSHRNKEP</sequence>
<comment type="caution">
    <text evidence="1">The sequence shown here is derived from an EMBL/GenBank/DDBJ whole genome shotgun (WGS) entry which is preliminary data.</text>
</comment>
<evidence type="ECO:0000313" key="1">
    <source>
        <dbReference type="EMBL" id="RXN15702.1"/>
    </source>
</evidence>
<accession>A0A498M8R1</accession>
<proteinExistence type="predicted"/>
<keyword evidence="2" id="KW-1185">Reference proteome</keyword>
<gene>
    <name evidence="1" type="ORF">ROHU_027864</name>
</gene>